<feature type="compositionally biased region" description="Basic and acidic residues" evidence="13">
    <location>
        <begin position="12"/>
        <end position="24"/>
    </location>
</feature>
<dbReference type="PROSITE" id="PS50888">
    <property type="entry name" value="BHLH"/>
    <property type="match status" value="1"/>
</dbReference>
<feature type="compositionally biased region" description="Polar residues" evidence="13">
    <location>
        <begin position="575"/>
        <end position="590"/>
    </location>
</feature>
<dbReference type="InterPro" id="IPR013767">
    <property type="entry name" value="PAS_fold"/>
</dbReference>
<reference evidence="16" key="4">
    <citation type="submission" date="2025-09" db="UniProtKB">
        <authorList>
            <consortium name="Ensembl"/>
        </authorList>
    </citation>
    <scope>IDENTIFICATION</scope>
</reference>
<dbReference type="InterPro" id="IPR000014">
    <property type="entry name" value="PAS"/>
</dbReference>
<dbReference type="Gene3D" id="3.30.450.20">
    <property type="entry name" value="PAS domain"/>
    <property type="match status" value="2"/>
</dbReference>
<dbReference type="PROSITE" id="PS50112">
    <property type="entry name" value="PAS"/>
    <property type="match status" value="2"/>
</dbReference>
<keyword evidence="11" id="KW-0539">Nucleus</keyword>
<dbReference type="Proteomes" id="UP000018467">
    <property type="component" value="Unassembled WGS sequence"/>
</dbReference>
<dbReference type="Pfam" id="PF00989">
    <property type="entry name" value="PAS"/>
    <property type="match status" value="1"/>
</dbReference>
<evidence type="ECO:0000256" key="4">
    <source>
        <dbReference type="ARBA" id="ARBA00022490"/>
    </source>
</evidence>
<dbReference type="GO" id="GO:0060218">
    <property type="term" value="P:hematopoietic stem cell differentiation"/>
    <property type="evidence" value="ECO:0007669"/>
    <property type="project" value="Ensembl"/>
</dbReference>
<dbReference type="FunFam" id="3.30.450.20:FF:000015">
    <property type="entry name" value="Hypoxia-inducible factor 1-alpha isoform 1"/>
    <property type="match status" value="1"/>
</dbReference>
<feature type="compositionally biased region" description="Acidic residues" evidence="13">
    <location>
        <begin position="368"/>
        <end position="381"/>
    </location>
</feature>
<dbReference type="InterPro" id="IPR021537">
    <property type="entry name" value="HIF_alpha-like"/>
</dbReference>
<dbReference type="SMART" id="SM00091">
    <property type="entry name" value="PAS"/>
    <property type="match status" value="2"/>
</dbReference>
<reference evidence="16" key="3">
    <citation type="submission" date="2025-08" db="UniProtKB">
        <authorList>
            <consortium name="Ensembl"/>
        </authorList>
    </citation>
    <scope>IDENTIFICATION</scope>
</reference>
<keyword evidence="8" id="KW-0238">DNA-binding</keyword>
<evidence type="ECO:0000256" key="1">
    <source>
        <dbReference type="ARBA" id="ARBA00004123"/>
    </source>
</evidence>
<reference evidence="17" key="2">
    <citation type="journal article" date="2014" name="Nat. Commun.">
        <title>The cavefish genome reveals candidate genes for eye loss.</title>
        <authorList>
            <person name="McGaugh S.E."/>
            <person name="Gross J.B."/>
            <person name="Aken B."/>
            <person name="Blin M."/>
            <person name="Borowsky R."/>
            <person name="Chalopin D."/>
            <person name="Hinaux H."/>
            <person name="Jeffery W.R."/>
            <person name="Keene A."/>
            <person name="Ma L."/>
            <person name="Minx P."/>
            <person name="Murphy D."/>
            <person name="O'Quin K.E."/>
            <person name="Retaux S."/>
            <person name="Rohner N."/>
            <person name="Searle S.M."/>
            <person name="Stahl B.A."/>
            <person name="Tabin C."/>
            <person name="Volff J.N."/>
            <person name="Yoshizawa M."/>
            <person name="Warren W.C."/>
        </authorList>
    </citation>
    <scope>NUCLEOTIDE SEQUENCE [LARGE SCALE GENOMIC DNA]</scope>
    <source>
        <strain evidence="17">female</strain>
    </source>
</reference>
<dbReference type="SMART" id="SM00353">
    <property type="entry name" value="HLH"/>
    <property type="match status" value="1"/>
</dbReference>
<dbReference type="InterPro" id="IPR013655">
    <property type="entry name" value="PAS_fold_3"/>
</dbReference>
<dbReference type="PANTHER" id="PTHR23043">
    <property type="entry name" value="HYPOXIA-INDUCIBLE FACTOR 1 ALPHA"/>
    <property type="match status" value="1"/>
</dbReference>
<evidence type="ECO:0000256" key="2">
    <source>
        <dbReference type="ARBA" id="ARBA00004496"/>
    </source>
</evidence>
<evidence type="ECO:0000256" key="3">
    <source>
        <dbReference type="ARBA" id="ARBA00014446"/>
    </source>
</evidence>
<evidence type="ECO:0000256" key="13">
    <source>
        <dbReference type="SAM" id="MobiDB-lite"/>
    </source>
</evidence>
<dbReference type="GO" id="GO:0007219">
    <property type="term" value="P:Notch signaling pathway"/>
    <property type="evidence" value="ECO:0007669"/>
    <property type="project" value="Ensembl"/>
</dbReference>
<evidence type="ECO:0000313" key="17">
    <source>
        <dbReference type="Proteomes" id="UP000018467"/>
    </source>
</evidence>
<keyword evidence="4" id="KW-0963">Cytoplasm</keyword>
<dbReference type="GO" id="GO:0000981">
    <property type="term" value="F:DNA-binding transcription factor activity, RNA polymerase II-specific"/>
    <property type="evidence" value="ECO:0007669"/>
    <property type="project" value="TreeGrafter"/>
</dbReference>
<dbReference type="FunFam" id="3.30.450.20:FF:000005">
    <property type="entry name" value="Hypoxia-inducible factor 1 subunit alpha"/>
    <property type="match status" value="1"/>
</dbReference>
<dbReference type="Pfam" id="PF23171">
    <property type="entry name" value="bHLH_HIF1A"/>
    <property type="match status" value="1"/>
</dbReference>
<reference evidence="17" key="1">
    <citation type="submission" date="2013-03" db="EMBL/GenBank/DDBJ databases">
        <authorList>
            <person name="Jeffery W."/>
            <person name="Warren W."/>
            <person name="Wilson R.K."/>
        </authorList>
    </citation>
    <scope>NUCLEOTIDE SEQUENCE</scope>
    <source>
        <strain evidence="17">female</strain>
    </source>
</reference>
<feature type="domain" description="BHLH" evidence="15">
    <location>
        <begin position="16"/>
        <end position="69"/>
    </location>
</feature>
<dbReference type="Pfam" id="PF08778">
    <property type="entry name" value="HIF-1a_CTAD"/>
    <property type="match status" value="1"/>
</dbReference>
<feature type="region of interest" description="Disordered" evidence="13">
    <location>
        <begin position="361"/>
        <end position="384"/>
    </location>
</feature>
<dbReference type="PANTHER" id="PTHR23043:SF7">
    <property type="entry name" value="HYPOXIA-INDUCIBLE FACTOR 1-ALPHA"/>
    <property type="match status" value="1"/>
</dbReference>
<dbReference type="FunCoup" id="A0A3B1J2Z5">
    <property type="interactions" value="88"/>
</dbReference>
<dbReference type="GO" id="GO:0046983">
    <property type="term" value="F:protein dimerization activity"/>
    <property type="evidence" value="ECO:0007669"/>
    <property type="project" value="InterPro"/>
</dbReference>
<comment type="subcellular location">
    <subcellularLocation>
        <location evidence="2">Cytoplasm</location>
    </subcellularLocation>
    <subcellularLocation>
        <location evidence="1">Nucleus</location>
    </subcellularLocation>
</comment>
<protein>
    <recommendedName>
        <fullName evidence="3">Hypoxia-inducible factor 1-alpha</fullName>
    </recommendedName>
</protein>
<evidence type="ECO:0000256" key="9">
    <source>
        <dbReference type="ARBA" id="ARBA00023159"/>
    </source>
</evidence>
<keyword evidence="10" id="KW-0804">Transcription</keyword>
<dbReference type="SMR" id="A0A3B1J2Z5"/>
<dbReference type="Pfam" id="PF11413">
    <property type="entry name" value="HIF-1"/>
    <property type="match status" value="1"/>
</dbReference>
<keyword evidence="9" id="KW-0010">Activator</keyword>
<dbReference type="SUPFAM" id="SSF55785">
    <property type="entry name" value="PYP-like sensor domain (PAS domain)"/>
    <property type="match status" value="2"/>
</dbReference>
<evidence type="ECO:0000256" key="7">
    <source>
        <dbReference type="ARBA" id="ARBA00023015"/>
    </source>
</evidence>
<dbReference type="GO" id="GO:0045765">
    <property type="term" value="P:regulation of angiogenesis"/>
    <property type="evidence" value="ECO:0007669"/>
    <property type="project" value="Ensembl"/>
</dbReference>
<dbReference type="GO" id="GO:1905517">
    <property type="term" value="P:macrophage migration"/>
    <property type="evidence" value="ECO:0007669"/>
    <property type="project" value="Ensembl"/>
</dbReference>
<organism evidence="16 17">
    <name type="scientific">Astyanax mexicanus</name>
    <name type="common">Blind cave fish</name>
    <name type="synonym">Astyanax fasciatus mexicanus</name>
    <dbReference type="NCBI Taxonomy" id="7994"/>
    <lineage>
        <taxon>Eukaryota</taxon>
        <taxon>Metazoa</taxon>
        <taxon>Chordata</taxon>
        <taxon>Craniata</taxon>
        <taxon>Vertebrata</taxon>
        <taxon>Euteleostomi</taxon>
        <taxon>Actinopterygii</taxon>
        <taxon>Neopterygii</taxon>
        <taxon>Teleostei</taxon>
        <taxon>Ostariophysi</taxon>
        <taxon>Characiformes</taxon>
        <taxon>Characoidei</taxon>
        <taxon>Acestrorhamphidae</taxon>
        <taxon>Acestrorhamphinae</taxon>
        <taxon>Astyanax</taxon>
    </lineage>
</organism>
<keyword evidence="5" id="KW-0677">Repeat</keyword>
<dbReference type="GeneTree" id="ENSGT00940000156774"/>
<name>A0A3B1J2Z5_ASTMX</name>
<dbReference type="InterPro" id="IPR001610">
    <property type="entry name" value="PAC"/>
</dbReference>
<evidence type="ECO:0000256" key="5">
    <source>
        <dbReference type="ARBA" id="ARBA00022737"/>
    </source>
</evidence>
<evidence type="ECO:0000256" key="8">
    <source>
        <dbReference type="ARBA" id="ARBA00023125"/>
    </source>
</evidence>
<dbReference type="AlphaFoldDB" id="A0A3B1J2Z5"/>
<proteinExistence type="predicted"/>
<evidence type="ECO:0000256" key="12">
    <source>
        <dbReference type="ARBA" id="ARBA00023278"/>
    </source>
</evidence>
<dbReference type="GO" id="GO:0071456">
    <property type="term" value="P:cellular response to hypoxia"/>
    <property type="evidence" value="ECO:0007669"/>
    <property type="project" value="TreeGrafter"/>
</dbReference>
<dbReference type="GO" id="GO:0000977">
    <property type="term" value="F:RNA polymerase II transcription regulatory region sequence-specific DNA binding"/>
    <property type="evidence" value="ECO:0007669"/>
    <property type="project" value="TreeGrafter"/>
</dbReference>
<dbReference type="GO" id="GO:0005737">
    <property type="term" value="C:cytoplasm"/>
    <property type="evidence" value="ECO:0007669"/>
    <property type="project" value="UniProtKB-SubCell"/>
</dbReference>
<dbReference type="Pfam" id="PF08447">
    <property type="entry name" value="PAS_3"/>
    <property type="match status" value="1"/>
</dbReference>
<evidence type="ECO:0000256" key="6">
    <source>
        <dbReference type="ARBA" id="ARBA00022843"/>
    </source>
</evidence>
<dbReference type="CDD" id="cd00130">
    <property type="entry name" value="PAS"/>
    <property type="match status" value="2"/>
</dbReference>
<feature type="region of interest" description="Disordered" evidence="13">
    <location>
        <begin position="1"/>
        <end position="24"/>
    </location>
</feature>
<keyword evidence="12" id="KW-0379">Hydroxylation</keyword>
<dbReference type="InterPro" id="IPR014887">
    <property type="entry name" value="HIF-1_CTAD"/>
</dbReference>
<evidence type="ECO:0000256" key="10">
    <source>
        <dbReference type="ARBA" id="ARBA00023163"/>
    </source>
</evidence>
<feature type="domain" description="PAS" evidence="14">
    <location>
        <begin position="252"/>
        <end position="298"/>
    </location>
</feature>
<accession>A0A3B1J2Z5</accession>
<dbReference type="SUPFAM" id="SSF47459">
    <property type="entry name" value="HLH, helix-loop-helix DNA-binding domain"/>
    <property type="match status" value="1"/>
</dbReference>
<dbReference type="Bgee" id="ENSAMXG00000039550">
    <property type="expression patterns" value="Expressed in heart and 7 other cell types or tissues"/>
</dbReference>
<dbReference type="InterPro" id="IPR011598">
    <property type="entry name" value="bHLH_dom"/>
</dbReference>
<feature type="compositionally biased region" description="Low complexity" evidence="13">
    <location>
        <begin position="476"/>
        <end position="493"/>
    </location>
</feature>
<dbReference type="Ensembl" id="ENSAMXT00000039147.1">
    <property type="protein sequence ID" value="ENSAMXP00000036632.1"/>
    <property type="gene ID" value="ENSAMXG00000039550.1"/>
</dbReference>
<feature type="compositionally biased region" description="Polar residues" evidence="13">
    <location>
        <begin position="494"/>
        <end position="503"/>
    </location>
</feature>
<keyword evidence="6" id="KW-0832">Ubl conjugation</keyword>
<evidence type="ECO:0000256" key="11">
    <source>
        <dbReference type="ARBA" id="ARBA00023242"/>
    </source>
</evidence>
<evidence type="ECO:0000259" key="14">
    <source>
        <dbReference type="PROSITE" id="PS50112"/>
    </source>
</evidence>
<dbReference type="STRING" id="7994.ENSAMXP00000036632"/>
<dbReference type="SMART" id="SM00086">
    <property type="entry name" value="PAC"/>
    <property type="match status" value="1"/>
</dbReference>
<feature type="region of interest" description="Disordered" evidence="13">
    <location>
        <begin position="474"/>
        <end position="503"/>
    </location>
</feature>
<feature type="region of interest" description="Disordered" evidence="13">
    <location>
        <begin position="573"/>
        <end position="608"/>
    </location>
</feature>
<dbReference type="InParanoid" id="A0A3B1J2Z5"/>
<sequence>MTSGAAPGKKRVSSERRKERSRDAARCRRGKETEVFYELSRELPLPHSLTSNLDKASVIRLTLSYMRLRSLLHTDVSKGGELDSQWSGCCLKALDGFLLVLSHDGDVVYVSENVNRCLGLPQIDLSGQSVFDFTHPCDHEEIREMLVHRTGSSKKIKEEPNTERRFLLRMKCTLTSRGRNVNIRSASWKVLHCSGHIRAPVRVCVQTDDCEDRGVPASYLVLICNPIPHPASIETPLDSRTFLSRHTLNMHFTYCDDRIKELLGYDPKDLLQQSVYEYYHALDSDSLTKTHHNLFAKGQACTGQYRMLVKTGGFVWMETQATVIYNSKNSQPQCVVCVNYVLSGVEDPELVLSLHQSGSMVVKQEKKEEEEEEKKEEEEEEREKQECFQKIETAVLQDDLKEEPEVLNQLHFSSADIDAAVLKDVPLYNDVMLPSSSVLLPLSPLLPPTDPPCASLINPDTTAAQLQLEDFSFPLSSDTDTSSTAGDTTTCSTQPTSPLTSDHSYQCKMNCEEEIFSIEAETKTLLDAQAVKDLDLEMLAPYIPMDDDYQLRVHSPLQSGCVSQVPASKPVQIDSAPQDQTHTCSTNTHTQPADPPPPAQPLQSSSRVCQPSQKLLKRKLETISLSQAVGLVVSDIPTAGKKVRRSEVTGLQALPQNTMPETVTILLLPSDVVAQLLAGPSEGRTLPVPLPQLTRYDCEVNAPVAGRQNLLQGEELLYALD</sequence>
<dbReference type="GO" id="GO:0048513">
    <property type="term" value="P:animal organ development"/>
    <property type="evidence" value="ECO:0007669"/>
    <property type="project" value="UniProtKB-ARBA"/>
</dbReference>
<dbReference type="InterPro" id="IPR036638">
    <property type="entry name" value="HLH_DNA-bd_sf"/>
</dbReference>
<keyword evidence="17" id="KW-1185">Reference proteome</keyword>
<feature type="domain" description="PAS" evidence="14">
    <location>
        <begin position="91"/>
        <end position="154"/>
    </location>
</feature>
<keyword evidence="7" id="KW-0805">Transcription regulation</keyword>
<dbReference type="InterPro" id="IPR035965">
    <property type="entry name" value="PAS-like_dom_sf"/>
</dbReference>
<evidence type="ECO:0000313" key="16">
    <source>
        <dbReference type="Ensembl" id="ENSAMXP00000036632.1"/>
    </source>
</evidence>
<dbReference type="GO" id="GO:0005634">
    <property type="term" value="C:nucleus"/>
    <property type="evidence" value="ECO:0007669"/>
    <property type="project" value="UniProtKB-SubCell"/>
</dbReference>
<evidence type="ECO:0000259" key="15">
    <source>
        <dbReference type="PROSITE" id="PS50888"/>
    </source>
</evidence>